<evidence type="ECO:0000313" key="2">
    <source>
        <dbReference type="EMBL" id="GFH17016.1"/>
    </source>
</evidence>
<sequence>MASSPENVARQAKQLSAKQKLLQGENDEDDEKAAGRKGSRPAKAMPGVDDGDKLSWGANKRAYYAADELVGGCTVSTDTNWFTAKWMS</sequence>
<evidence type="ECO:0000256" key="1">
    <source>
        <dbReference type="SAM" id="MobiDB-lite"/>
    </source>
</evidence>
<accession>A0A699ZCS5</accession>
<comment type="caution">
    <text evidence="2">The sequence shown here is derived from an EMBL/GenBank/DDBJ whole genome shotgun (WGS) entry which is preliminary data.</text>
</comment>
<dbReference type="EMBL" id="BLLF01001084">
    <property type="protein sequence ID" value="GFH17016.1"/>
    <property type="molecule type" value="Genomic_DNA"/>
</dbReference>
<evidence type="ECO:0000313" key="3">
    <source>
        <dbReference type="Proteomes" id="UP000485058"/>
    </source>
</evidence>
<dbReference type="Proteomes" id="UP000485058">
    <property type="component" value="Unassembled WGS sequence"/>
</dbReference>
<name>A0A699ZCS5_HAELA</name>
<feature type="region of interest" description="Disordered" evidence="1">
    <location>
        <begin position="1"/>
        <end position="55"/>
    </location>
</feature>
<reference evidence="2 3" key="1">
    <citation type="submission" date="2020-02" db="EMBL/GenBank/DDBJ databases">
        <title>Draft genome sequence of Haematococcus lacustris strain NIES-144.</title>
        <authorList>
            <person name="Morimoto D."/>
            <person name="Nakagawa S."/>
            <person name="Yoshida T."/>
            <person name="Sawayama S."/>
        </authorList>
    </citation>
    <scope>NUCLEOTIDE SEQUENCE [LARGE SCALE GENOMIC DNA]</scope>
    <source>
        <strain evidence="2 3">NIES-144</strain>
    </source>
</reference>
<proteinExistence type="predicted"/>
<keyword evidence="3" id="KW-1185">Reference proteome</keyword>
<dbReference type="AlphaFoldDB" id="A0A699ZCS5"/>
<organism evidence="2 3">
    <name type="scientific">Haematococcus lacustris</name>
    <name type="common">Green alga</name>
    <name type="synonym">Haematococcus pluvialis</name>
    <dbReference type="NCBI Taxonomy" id="44745"/>
    <lineage>
        <taxon>Eukaryota</taxon>
        <taxon>Viridiplantae</taxon>
        <taxon>Chlorophyta</taxon>
        <taxon>core chlorophytes</taxon>
        <taxon>Chlorophyceae</taxon>
        <taxon>CS clade</taxon>
        <taxon>Chlamydomonadales</taxon>
        <taxon>Haematococcaceae</taxon>
        <taxon>Haematococcus</taxon>
    </lineage>
</organism>
<protein>
    <submittedName>
        <fullName evidence="2">Uncharacterized protein</fullName>
    </submittedName>
</protein>
<gene>
    <name evidence="2" type="ORF">HaLaN_13549</name>
</gene>